<protein>
    <submittedName>
        <fullName evidence="1">Uncharacterized protein</fullName>
    </submittedName>
</protein>
<evidence type="ECO:0000313" key="2">
    <source>
        <dbReference type="Proteomes" id="UP001501459"/>
    </source>
</evidence>
<organism evidence="1 2">
    <name type="scientific">Lentibacillus halophilus</name>
    <dbReference type="NCBI Taxonomy" id="295065"/>
    <lineage>
        <taxon>Bacteria</taxon>
        <taxon>Bacillati</taxon>
        <taxon>Bacillota</taxon>
        <taxon>Bacilli</taxon>
        <taxon>Bacillales</taxon>
        <taxon>Bacillaceae</taxon>
        <taxon>Lentibacillus</taxon>
    </lineage>
</organism>
<gene>
    <name evidence="1" type="ORF">GCM10008983_01530</name>
</gene>
<dbReference type="Proteomes" id="UP001501459">
    <property type="component" value="Unassembled WGS sequence"/>
</dbReference>
<reference evidence="1 2" key="1">
    <citation type="journal article" date="2019" name="Int. J. Syst. Evol. Microbiol.">
        <title>The Global Catalogue of Microorganisms (GCM) 10K type strain sequencing project: providing services to taxonomists for standard genome sequencing and annotation.</title>
        <authorList>
            <consortium name="The Broad Institute Genomics Platform"/>
            <consortium name="The Broad Institute Genome Sequencing Center for Infectious Disease"/>
            <person name="Wu L."/>
            <person name="Ma J."/>
        </authorList>
    </citation>
    <scope>NUCLEOTIDE SEQUENCE [LARGE SCALE GENOMIC DNA]</scope>
    <source>
        <strain evidence="1 2">JCM 12149</strain>
    </source>
</reference>
<accession>A0ABN0Z1S6</accession>
<proteinExistence type="predicted"/>
<sequence>MGLHLTPEQTNAIRQKWIEQGRPKCNHSCIGKEYMYGAHSDYVCLSCGTMHTERSAFKTMK</sequence>
<keyword evidence="2" id="KW-1185">Reference proteome</keyword>
<comment type="caution">
    <text evidence="1">The sequence shown here is derived from an EMBL/GenBank/DDBJ whole genome shotgun (WGS) entry which is preliminary data.</text>
</comment>
<dbReference type="EMBL" id="BAAADM010000003">
    <property type="protein sequence ID" value="GAA0428908.1"/>
    <property type="molecule type" value="Genomic_DNA"/>
</dbReference>
<evidence type="ECO:0000313" key="1">
    <source>
        <dbReference type="EMBL" id="GAA0428908.1"/>
    </source>
</evidence>
<name>A0ABN0Z1S6_9BACI</name>